<dbReference type="SUPFAM" id="SSF50978">
    <property type="entry name" value="WD40 repeat-like"/>
    <property type="match status" value="1"/>
</dbReference>
<dbReference type="InterPro" id="IPR001680">
    <property type="entry name" value="WD40_rpt"/>
</dbReference>
<dbReference type="Pfam" id="PF00400">
    <property type="entry name" value="WD40"/>
    <property type="match status" value="1"/>
</dbReference>
<reference evidence="2 3" key="1">
    <citation type="submission" date="2016-03" db="EMBL/GenBank/DDBJ databases">
        <title>Comparative genomics of the ectomycorrhizal sister species Rhizopogon vinicolor and Rhizopogon vesiculosus (Basidiomycota: Boletales) reveals a divergence of the mating type B locus.</title>
        <authorList>
            <person name="Mujic A.B."/>
            <person name="Kuo A."/>
            <person name="Tritt A."/>
            <person name="Lipzen A."/>
            <person name="Chen C."/>
            <person name="Johnson J."/>
            <person name="Sharma A."/>
            <person name="Barry K."/>
            <person name="Grigoriev I.V."/>
            <person name="Spatafora J.W."/>
        </authorList>
    </citation>
    <scope>NUCLEOTIDE SEQUENCE [LARGE SCALE GENOMIC DNA]</scope>
    <source>
        <strain evidence="2 3">AM-OR11-056</strain>
    </source>
</reference>
<feature type="non-terminal residue" evidence="2">
    <location>
        <position position="145"/>
    </location>
</feature>
<dbReference type="EMBL" id="LVVM01006203">
    <property type="protein sequence ID" value="OJA08750.1"/>
    <property type="molecule type" value="Genomic_DNA"/>
</dbReference>
<dbReference type="Gene3D" id="2.130.10.10">
    <property type="entry name" value="YVTN repeat-like/Quinoprotein amine dehydrogenase"/>
    <property type="match status" value="1"/>
</dbReference>
<evidence type="ECO:0000313" key="3">
    <source>
        <dbReference type="Proteomes" id="UP000183567"/>
    </source>
</evidence>
<protein>
    <submittedName>
        <fullName evidence="2">Uncharacterized protein</fullName>
    </submittedName>
</protein>
<dbReference type="InterPro" id="IPR036322">
    <property type="entry name" value="WD40_repeat_dom_sf"/>
</dbReference>
<proteinExistence type="predicted"/>
<dbReference type="Proteomes" id="UP000183567">
    <property type="component" value="Unassembled WGS sequence"/>
</dbReference>
<organism evidence="2 3">
    <name type="scientific">Rhizopogon vesiculosus</name>
    <dbReference type="NCBI Taxonomy" id="180088"/>
    <lineage>
        <taxon>Eukaryota</taxon>
        <taxon>Fungi</taxon>
        <taxon>Dikarya</taxon>
        <taxon>Basidiomycota</taxon>
        <taxon>Agaricomycotina</taxon>
        <taxon>Agaricomycetes</taxon>
        <taxon>Agaricomycetidae</taxon>
        <taxon>Boletales</taxon>
        <taxon>Suillineae</taxon>
        <taxon>Rhizopogonaceae</taxon>
        <taxon>Rhizopogon</taxon>
    </lineage>
</organism>
<gene>
    <name evidence="2" type="ORF">AZE42_06085</name>
</gene>
<accession>A0A1J8PHN0</accession>
<evidence type="ECO:0000313" key="2">
    <source>
        <dbReference type="EMBL" id="OJA08750.1"/>
    </source>
</evidence>
<comment type="caution">
    <text evidence="2">The sequence shown here is derived from an EMBL/GenBank/DDBJ whole genome shotgun (WGS) entry which is preliminary data.</text>
</comment>
<dbReference type="InterPro" id="IPR015943">
    <property type="entry name" value="WD40/YVTN_repeat-like_dom_sf"/>
</dbReference>
<evidence type="ECO:0000256" key="1">
    <source>
        <dbReference type="PROSITE-ProRule" id="PRU00221"/>
    </source>
</evidence>
<dbReference type="SMART" id="SM00320">
    <property type="entry name" value="WD40"/>
    <property type="match status" value="1"/>
</dbReference>
<sequence length="145" mass="17362">MKRTEMKLRIAPSTHHYINHYFNDSRWLSRSTLCLLQLPPGIIHEIPVEQTSMTNSSQSIETHQNPVKTFEGHEDVIMSIATFPDGKRIATGSVDRTIRIWRLADGREMKTWMKMREMRRMRKMRKIVKMREMMKMREMSTLIRR</sequence>
<dbReference type="OrthoDB" id="538223at2759"/>
<name>A0A1J8PHN0_9AGAM</name>
<keyword evidence="3" id="KW-1185">Reference proteome</keyword>
<dbReference type="STRING" id="180088.A0A1J8PHN0"/>
<feature type="repeat" description="WD" evidence="1">
    <location>
        <begin position="70"/>
        <end position="111"/>
    </location>
</feature>
<dbReference type="AlphaFoldDB" id="A0A1J8PHN0"/>
<dbReference type="PROSITE" id="PS50294">
    <property type="entry name" value="WD_REPEATS_REGION"/>
    <property type="match status" value="1"/>
</dbReference>
<dbReference type="PROSITE" id="PS50082">
    <property type="entry name" value="WD_REPEATS_2"/>
    <property type="match status" value="1"/>
</dbReference>
<keyword evidence="1" id="KW-0853">WD repeat</keyword>